<dbReference type="SUPFAM" id="SSF55785">
    <property type="entry name" value="PYP-like sensor domain (PAS domain)"/>
    <property type="match status" value="1"/>
</dbReference>
<keyword evidence="1" id="KW-0805">Transcription regulation</keyword>
<dbReference type="Gene3D" id="3.30.450.20">
    <property type="entry name" value="PAS domain"/>
    <property type="match status" value="1"/>
</dbReference>
<keyword evidence="3" id="KW-0804">Transcription</keyword>
<dbReference type="SUPFAM" id="SSF46894">
    <property type="entry name" value="C-terminal effector domain of the bipartite response regulators"/>
    <property type="match status" value="1"/>
</dbReference>
<dbReference type="InterPro" id="IPR036388">
    <property type="entry name" value="WH-like_DNA-bd_sf"/>
</dbReference>
<gene>
    <name evidence="5" type="ORF">GCM10022291_08810</name>
</gene>
<dbReference type="InterPro" id="IPR000792">
    <property type="entry name" value="Tscrpt_reg_LuxR_C"/>
</dbReference>
<evidence type="ECO:0000256" key="3">
    <source>
        <dbReference type="ARBA" id="ARBA00023163"/>
    </source>
</evidence>
<keyword evidence="6" id="KW-1185">Reference proteome</keyword>
<evidence type="ECO:0000259" key="4">
    <source>
        <dbReference type="PROSITE" id="PS50043"/>
    </source>
</evidence>
<dbReference type="PANTHER" id="PTHR44688">
    <property type="entry name" value="DNA-BINDING TRANSCRIPTIONAL ACTIVATOR DEVR_DOSR"/>
    <property type="match status" value="1"/>
</dbReference>
<dbReference type="PRINTS" id="PR00038">
    <property type="entry name" value="HTHLUXR"/>
</dbReference>
<dbReference type="RefSeq" id="WP_344786878.1">
    <property type="nucleotide sequence ID" value="NZ_BAABCA010000002.1"/>
</dbReference>
<dbReference type="InterPro" id="IPR016032">
    <property type="entry name" value="Sig_transdc_resp-reg_C-effctor"/>
</dbReference>
<evidence type="ECO:0000313" key="5">
    <source>
        <dbReference type="EMBL" id="GAA4232939.1"/>
    </source>
</evidence>
<evidence type="ECO:0000313" key="6">
    <source>
        <dbReference type="Proteomes" id="UP001501496"/>
    </source>
</evidence>
<accession>A0ABP8C3W7</accession>
<dbReference type="CDD" id="cd06170">
    <property type="entry name" value="LuxR_C_like"/>
    <property type="match status" value="1"/>
</dbReference>
<proteinExistence type="predicted"/>
<dbReference type="EMBL" id="BAABCA010000002">
    <property type="protein sequence ID" value="GAA4232939.1"/>
    <property type="molecule type" value="Genomic_DNA"/>
</dbReference>
<organism evidence="5 6">
    <name type="scientific">Postechiella marina</name>
    <dbReference type="NCBI Taxonomy" id="943941"/>
    <lineage>
        <taxon>Bacteria</taxon>
        <taxon>Pseudomonadati</taxon>
        <taxon>Bacteroidota</taxon>
        <taxon>Flavobacteriia</taxon>
        <taxon>Flavobacteriales</taxon>
        <taxon>Flavobacteriaceae</taxon>
        <taxon>Postechiella</taxon>
    </lineage>
</organism>
<dbReference type="Pfam" id="PF00196">
    <property type="entry name" value="GerE"/>
    <property type="match status" value="1"/>
</dbReference>
<keyword evidence="2" id="KW-0238">DNA-binding</keyword>
<evidence type="ECO:0000256" key="1">
    <source>
        <dbReference type="ARBA" id="ARBA00023015"/>
    </source>
</evidence>
<name>A0ABP8C3W7_9FLAO</name>
<dbReference type="PROSITE" id="PS50043">
    <property type="entry name" value="HTH_LUXR_2"/>
    <property type="match status" value="1"/>
</dbReference>
<comment type="caution">
    <text evidence="5">The sequence shown here is derived from an EMBL/GenBank/DDBJ whole genome shotgun (WGS) entry which is preliminary data.</text>
</comment>
<dbReference type="InterPro" id="IPR035965">
    <property type="entry name" value="PAS-like_dom_sf"/>
</dbReference>
<evidence type="ECO:0000256" key="2">
    <source>
        <dbReference type="ARBA" id="ARBA00023125"/>
    </source>
</evidence>
<dbReference type="SMART" id="SM00421">
    <property type="entry name" value="HTH_LUXR"/>
    <property type="match status" value="1"/>
</dbReference>
<protein>
    <recommendedName>
        <fullName evidence="4">HTH luxR-type domain-containing protein</fullName>
    </recommendedName>
</protein>
<sequence>MQPKNTIDLFKEIFDSHQEYNGTVIEQHIQKLRELDVYLPPMESFFIVTNTTKQIYEFVSKNFEYALGLERELMNTMGAPYWFSHFHPDDLPIWMGVLEELMVFTMTEVPREERSKLNYTWNFRVRNSKGNYVNILEHQTPTYFDAAGKPVIGIAHCSIVGKDEQRPIIATIKKLNNNNEYETLYYKNHSQKLLEDNLSNREQDIIRLLALNNTSKQIGEKLFISSHTVDVHRKNILKKLDFDSVQELIQHCLVNQFF</sequence>
<reference evidence="6" key="1">
    <citation type="journal article" date="2019" name="Int. J. Syst. Evol. Microbiol.">
        <title>The Global Catalogue of Microorganisms (GCM) 10K type strain sequencing project: providing services to taxonomists for standard genome sequencing and annotation.</title>
        <authorList>
            <consortium name="The Broad Institute Genomics Platform"/>
            <consortium name="The Broad Institute Genome Sequencing Center for Infectious Disease"/>
            <person name="Wu L."/>
            <person name="Ma J."/>
        </authorList>
    </citation>
    <scope>NUCLEOTIDE SEQUENCE [LARGE SCALE GENOMIC DNA]</scope>
    <source>
        <strain evidence="6">JCM 17630</strain>
    </source>
</reference>
<dbReference type="PANTHER" id="PTHR44688:SF16">
    <property type="entry name" value="DNA-BINDING TRANSCRIPTIONAL ACTIVATOR DEVR_DOSR"/>
    <property type="match status" value="1"/>
</dbReference>
<dbReference type="Proteomes" id="UP001501496">
    <property type="component" value="Unassembled WGS sequence"/>
</dbReference>
<feature type="domain" description="HTH luxR-type" evidence="4">
    <location>
        <begin position="190"/>
        <end position="256"/>
    </location>
</feature>
<dbReference type="Gene3D" id="1.10.10.10">
    <property type="entry name" value="Winged helix-like DNA-binding domain superfamily/Winged helix DNA-binding domain"/>
    <property type="match status" value="1"/>
</dbReference>